<sequence length="643" mass="72261">MFLMEREKRPSKGSGCHPAYRPDIDGLRAVAVLFVVLFHAFPSHLRGGFVGVDVFFVISGFLISSIIFKSVDAGAFSLSDFYGRRVKRIFPALFLVLLSSYLFGWYFLLENEYEQLGKHIASGAAFISNIVLFTESGYFDSAAELKPLLHLWSLGVEEQFYIFWPLLVMLAWKRGLSLVWLIAGVFVVSFSLGIVTTKNNEEAAFYLPLTRFWELLAGSLLAWLKLYAEPVSNAVEPGKGKAFLNKANVFSLVGVLFLIVAVTQINERSEFPGYWALFPVLGAVLIIAAGPQAWVNEKVLSSRLFVWVGLISYPLYLWHWPILSFGYILEDGSPAVATRLLGVAGAFLLAWLTYQFVEKRVRSRVAGKKVLVLVFAMSGMGLVGLATYLGDGFGFRLNSNLAMDEQAIKQEREQYWSEISGSGFRDDATNILIFGDSQAFDIYKALANDDRFGLKIYQTSFECAAFMMPKWGAEKNADSCRQNFATMISSQEIKDAEIFVYAAHWQMAGEPEDAEAFYRQAVTEIKALNPEIKIVFFGPKPLIGETWLSINAITKDQRSLPLMNASLNEKRWLRPEETDYARSMAGRLGVDFIDTEGVFCAGGCPFYENNKFSYFDQLHWTEFGASLFMTKLKARGEFQSLVQ</sequence>
<dbReference type="STRING" id="765910.MARPU_01030"/>
<feature type="domain" description="Acyltransferase 3" evidence="2">
    <location>
        <begin position="23"/>
        <end position="354"/>
    </location>
</feature>
<feature type="domain" description="SGNH" evidence="3">
    <location>
        <begin position="427"/>
        <end position="628"/>
    </location>
</feature>
<feature type="transmembrane region" description="Helical" evidence="1">
    <location>
        <begin position="203"/>
        <end position="223"/>
    </location>
</feature>
<feature type="transmembrane region" description="Helical" evidence="1">
    <location>
        <begin position="48"/>
        <end position="68"/>
    </location>
</feature>
<dbReference type="KEGG" id="mpur:MARPU_01030"/>
<evidence type="ECO:0000313" key="4">
    <source>
        <dbReference type="EMBL" id="AHF02595.1"/>
    </source>
</evidence>
<keyword evidence="1" id="KW-0472">Membrane</keyword>
<feature type="transmembrane region" description="Helical" evidence="1">
    <location>
        <begin position="306"/>
        <end position="329"/>
    </location>
</feature>
<feature type="transmembrane region" description="Helical" evidence="1">
    <location>
        <begin position="369"/>
        <end position="389"/>
    </location>
</feature>
<dbReference type="GO" id="GO:0016747">
    <property type="term" value="F:acyltransferase activity, transferring groups other than amino-acyl groups"/>
    <property type="evidence" value="ECO:0007669"/>
    <property type="project" value="InterPro"/>
</dbReference>
<name>W0DVH4_MARPU</name>
<dbReference type="InterPro" id="IPR050879">
    <property type="entry name" value="Acyltransferase_3"/>
</dbReference>
<evidence type="ECO:0000259" key="2">
    <source>
        <dbReference type="Pfam" id="PF01757"/>
    </source>
</evidence>
<dbReference type="PANTHER" id="PTHR23028:SF53">
    <property type="entry name" value="ACYL_TRANSF_3 DOMAIN-CONTAINING PROTEIN"/>
    <property type="match status" value="1"/>
</dbReference>
<keyword evidence="4" id="KW-0808">Transferase</keyword>
<keyword evidence="5" id="KW-1185">Reference proteome</keyword>
<evidence type="ECO:0000313" key="5">
    <source>
        <dbReference type="Proteomes" id="UP000005275"/>
    </source>
</evidence>
<gene>
    <name evidence="4" type="ORF">MARPU_01030</name>
</gene>
<dbReference type="PANTHER" id="PTHR23028">
    <property type="entry name" value="ACETYLTRANSFERASE"/>
    <property type="match status" value="1"/>
</dbReference>
<dbReference type="InterPro" id="IPR043968">
    <property type="entry name" value="SGNH"/>
</dbReference>
<dbReference type="Proteomes" id="UP000005275">
    <property type="component" value="Chromosome"/>
</dbReference>
<dbReference type="Pfam" id="PF01757">
    <property type="entry name" value="Acyl_transf_3"/>
    <property type="match status" value="1"/>
</dbReference>
<dbReference type="eggNOG" id="COG1835">
    <property type="taxonomic scope" value="Bacteria"/>
</dbReference>
<evidence type="ECO:0000256" key="1">
    <source>
        <dbReference type="SAM" id="Phobius"/>
    </source>
</evidence>
<feature type="transmembrane region" description="Helical" evidence="1">
    <location>
        <begin position="178"/>
        <end position="196"/>
    </location>
</feature>
<dbReference type="GO" id="GO:0009103">
    <property type="term" value="P:lipopolysaccharide biosynthetic process"/>
    <property type="evidence" value="ECO:0007669"/>
    <property type="project" value="TreeGrafter"/>
</dbReference>
<keyword evidence="4" id="KW-0012">Acyltransferase</keyword>
<feature type="transmembrane region" description="Helical" evidence="1">
    <location>
        <begin position="243"/>
        <end position="262"/>
    </location>
</feature>
<dbReference type="HOGENOM" id="CLU_005679_10_2_6"/>
<feature type="transmembrane region" description="Helical" evidence="1">
    <location>
        <begin position="336"/>
        <end position="357"/>
    </location>
</feature>
<dbReference type="Pfam" id="PF19040">
    <property type="entry name" value="SGNH"/>
    <property type="match status" value="1"/>
</dbReference>
<organism evidence="4 5">
    <name type="scientific">Marichromatium purpuratum 984</name>
    <dbReference type="NCBI Taxonomy" id="765910"/>
    <lineage>
        <taxon>Bacteria</taxon>
        <taxon>Pseudomonadati</taxon>
        <taxon>Pseudomonadota</taxon>
        <taxon>Gammaproteobacteria</taxon>
        <taxon>Chromatiales</taxon>
        <taxon>Chromatiaceae</taxon>
        <taxon>Marichromatium</taxon>
    </lineage>
</organism>
<dbReference type="InterPro" id="IPR002656">
    <property type="entry name" value="Acyl_transf_3_dom"/>
</dbReference>
<feature type="transmembrane region" description="Helical" evidence="1">
    <location>
        <begin position="274"/>
        <end position="294"/>
    </location>
</feature>
<dbReference type="GO" id="GO:0016020">
    <property type="term" value="C:membrane"/>
    <property type="evidence" value="ECO:0007669"/>
    <property type="project" value="TreeGrafter"/>
</dbReference>
<dbReference type="AlphaFoldDB" id="W0DVH4"/>
<feature type="transmembrane region" description="Helical" evidence="1">
    <location>
        <begin position="89"/>
        <end position="108"/>
    </location>
</feature>
<protein>
    <submittedName>
        <fullName evidence="4">Acyltransferase</fullName>
    </submittedName>
</protein>
<accession>W0DVH4</accession>
<dbReference type="SUPFAM" id="SSF52266">
    <property type="entry name" value="SGNH hydrolase"/>
    <property type="match status" value="1"/>
</dbReference>
<dbReference type="EMBL" id="CP007031">
    <property type="protein sequence ID" value="AHF02595.1"/>
    <property type="molecule type" value="Genomic_DNA"/>
</dbReference>
<feature type="transmembrane region" description="Helical" evidence="1">
    <location>
        <begin position="151"/>
        <end position="172"/>
    </location>
</feature>
<feature type="transmembrane region" description="Helical" evidence="1">
    <location>
        <begin position="26"/>
        <end position="42"/>
    </location>
</feature>
<evidence type="ECO:0000259" key="3">
    <source>
        <dbReference type="Pfam" id="PF19040"/>
    </source>
</evidence>
<keyword evidence="1" id="KW-1133">Transmembrane helix</keyword>
<reference evidence="4 5" key="1">
    <citation type="submission" date="2013-12" db="EMBL/GenBank/DDBJ databases">
        <authorList>
            <consortium name="DOE Joint Genome Institute"/>
            <person name="Bryant D.A."/>
            <person name="Huntemann M."/>
            <person name="Han J."/>
            <person name="Chen A."/>
            <person name="Kyrpides N."/>
            <person name="Mavromatis K."/>
            <person name="Markowitz V."/>
            <person name="Palaniappan K."/>
            <person name="Ivanova N."/>
            <person name="Schaumberg A."/>
            <person name="Pati A."/>
            <person name="Liolios K."/>
            <person name="Nordberg H.P."/>
            <person name="Cantor M.N."/>
            <person name="Hua S.X."/>
            <person name="Woyke T."/>
        </authorList>
    </citation>
    <scope>NUCLEOTIDE SEQUENCE [LARGE SCALE GENOMIC DNA]</scope>
    <source>
        <strain evidence="4 5">984</strain>
    </source>
</reference>
<keyword evidence="1" id="KW-0812">Transmembrane</keyword>
<proteinExistence type="predicted"/>